<comment type="cofactor">
    <cofactor evidence="2">
        <name>thiamine diphosphate</name>
        <dbReference type="ChEBI" id="CHEBI:58937"/>
    </cofactor>
</comment>
<comment type="subcellular location">
    <subcellularLocation>
        <location evidence="3">Peroxisome matrix</location>
    </subcellularLocation>
</comment>
<evidence type="ECO:0000259" key="18">
    <source>
        <dbReference type="Pfam" id="PF02776"/>
    </source>
</evidence>
<dbReference type="STRING" id="1076935.U4L4N0"/>
<evidence type="ECO:0000256" key="15">
    <source>
        <dbReference type="RuleBase" id="RU362132"/>
    </source>
</evidence>
<comment type="catalytic activity">
    <reaction evidence="11">
        <text>an (R)-2-hydroxy-long-chain-fatty acyl-CoA = a long-chain fatty aldehyde + formyl-CoA</text>
        <dbReference type="Rhea" id="RHEA:67444"/>
        <dbReference type="ChEBI" id="CHEBI:17176"/>
        <dbReference type="ChEBI" id="CHEBI:57376"/>
        <dbReference type="ChEBI" id="CHEBI:170012"/>
        <dbReference type="EC" id="4.1.2.63"/>
    </reaction>
    <physiologicalReaction direction="left-to-right" evidence="11">
        <dbReference type="Rhea" id="RHEA:67445"/>
    </physiologicalReaction>
</comment>
<dbReference type="Pfam" id="PF02776">
    <property type="entry name" value="TPP_enzyme_N"/>
    <property type="match status" value="1"/>
</dbReference>
<dbReference type="PANTHER" id="PTHR43710:SF2">
    <property type="entry name" value="2-HYDROXYACYL-COA LYASE 1"/>
    <property type="match status" value="1"/>
</dbReference>
<dbReference type="eggNOG" id="KOG1185">
    <property type="taxonomic scope" value="Eukaryota"/>
</dbReference>
<evidence type="ECO:0000256" key="3">
    <source>
        <dbReference type="ARBA" id="ARBA00004253"/>
    </source>
</evidence>
<dbReference type="GO" id="GO:0005782">
    <property type="term" value="C:peroxisomal matrix"/>
    <property type="evidence" value="ECO:0007669"/>
    <property type="project" value="UniProtKB-SubCell"/>
</dbReference>
<dbReference type="InterPro" id="IPR012001">
    <property type="entry name" value="Thiamin_PyroP_enz_TPP-bd_dom"/>
</dbReference>
<sequence length="587" mass="62305">MSQTPPQTGAHLIASSLVDLGVDVIFGIVGIPVIEVAEACIAAGIRFISFRNEQAASYAASAYGYMTGKPGVCLVVGGPGVLHAMAGIGNSQINATFPLLLLAGAAPTTDSATKLSFQQLDQVSLLAPHTKLSLRPASLSQIPTTIRDAYRASFYGRPGATYVDLPADYIQTPLGDACLGSNACVAAVEAPPKVLADPTRISAIAAALKGARNPLIIIGKGAAYARAEDAVRGFVEETQIPFLPTPQGKGVIPDSHVLNTSAARSSALKGADFILLLGARVNWILHFGTRFAKGVKIAQVDIVAEELGRNGTDSGMSVVGDIDAVLSQLLPELRGYRHPESSSWRKMLQQTHERNLVKAKAKEQAVTRRGDRLSYQRVFRLIEDGLLAKAGSPDGLVYVSEGANTMDISRSIFSISSPRQRLDAGTYATMGVGLGYAIAASIAYPEKRVIAIEGDSALGFSLAEIETMARYRMPVVIVVMNNGGVYHGISDNTDSYGGEWEKDSRRQQGRLPSTALGFETEYHKVAEGLGARGHRVTDEEGLRKAVEAAWEYKEGPTLINVVIKSGAGGALSFGWLEKKEEGGKAKL</sequence>
<feature type="domain" description="Thiamine pyrophosphate enzyme N-terminal TPP-binding" evidence="18">
    <location>
        <begin position="8"/>
        <end position="125"/>
    </location>
</feature>
<gene>
    <name evidence="19" type="ORF">PCON_10294</name>
</gene>
<dbReference type="CDD" id="cd07035">
    <property type="entry name" value="TPP_PYR_POX_like"/>
    <property type="match status" value="1"/>
</dbReference>
<evidence type="ECO:0000256" key="14">
    <source>
        <dbReference type="ARBA" id="ARBA00070390"/>
    </source>
</evidence>
<evidence type="ECO:0000256" key="2">
    <source>
        <dbReference type="ARBA" id="ARBA00001964"/>
    </source>
</evidence>
<dbReference type="Pfam" id="PF02775">
    <property type="entry name" value="TPP_enzyme_C"/>
    <property type="match status" value="1"/>
</dbReference>
<comment type="cofactor">
    <cofactor evidence="1">
        <name>Mg(2+)</name>
        <dbReference type="ChEBI" id="CHEBI:18420"/>
    </cofactor>
</comment>
<evidence type="ECO:0000256" key="6">
    <source>
        <dbReference type="ARBA" id="ARBA00022842"/>
    </source>
</evidence>
<dbReference type="CDD" id="cd02004">
    <property type="entry name" value="TPP_BZL_OCoD_HPCL"/>
    <property type="match status" value="1"/>
</dbReference>
<dbReference type="Gene3D" id="3.40.50.970">
    <property type="match status" value="2"/>
</dbReference>
<keyword evidence="20" id="KW-1185">Reference proteome</keyword>
<dbReference type="InterPro" id="IPR011766">
    <property type="entry name" value="TPP_enzyme_TPP-bd"/>
</dbReference>
<dbReference type="PANTHER" id="PTHR43710">
    <property type="entry name" value="2-HYDROXYACYL-COA LYASE"/>
    <property type="match status" value="1"/>
</dbReference>
<reference evidence="19 20" key="1">
    <citation type="journal article" date="2013" name="PLoS Genet.">
        <title>The genome and development-dependent transcriptomes of Pyronema confluens: a window into fungal evolution.</title>
        <authorList>
            <person name="Traeger S."/>
            <person name="Altegoer F."/>
            <person name="Freitag M."/>
            <person name="Gabaldon T."/>
            <person name="Kempken F."/>
            <person name="Kumar A."/>
            <person name="Marcet-Houben M."/>
            <person name="Poggeler S."/>
            <person name="Stajich J.E."/>
            <person name="Nowrousian M."/>
        </authorList>
    </citation>
    <scope>NUCLEOTIDE SEQUENCE [LARGE SCALE GENOMIC DNA]</scope>
    <source>
        <strain evidence="20">CBS 100304</strain>
        <tissue evidence="19">Vegetative mycelium</tissue>
    </source>
</reference>
<evidence type="ECO:0000313" key="20">
    <source>
        <dbReference type="Proteomes" id="UP000018144"/>
    </source>
</evidence>
<keyword evidence="9 19" id="KW-0456">Lyase</keyword>
<dbReference type="SUPFAM" id="SSF52467">
    <property type="entry name" value="DHS-like NAD/FAD-binding domain"/>
    <property type="match status" value="1"/>
</dbReference>
<dbReference type="EMBL" id="HF935555">
    <property type="protein sequence ID" value="CCX10700.1"/>
    <property type="molecule type" value="Genomic_DNA"/>
</dbReference>
<keyword evidence="5" id="KW-0479">Metal-binding</keyword>
<dbReference type="InterPro" id="IPR000399">
    <property type="entry name" value="TPP-bd_CS"/>
</dbReference>
<evidence type="ECO:0000256" key="7">
    <source>
        <dbReference type="ARBA" id="ARBA00023052"/>
    </source>
</evidence>
<evidence type="ECO:0000256" key="5">
    <source>
        <dbReference type="ARBA" id="ARBA00022723"/>
    </source>
</evidence>
<dbReference type="OMA" id="PGPYGCL"/>
<dbReference type="OrthoDB" id="10006023at2759"/>
<accession>U4L4N0</accession>
<evidence type="ECO:0000256" key="8">
    <source>
        <dbReference type="ARBA" id="ARBA00023140"/>
    </source>
</evidence>
<dbReference type="EC" id="4.1.2.63" evidence="12"/>
<feature type="domain" description="Thiamine pyrophosphate enzyme central" evidence="16">
    <location>
        <begin position="201"/>
        <end position="329"/>
    </location>
</feature>
<keyword evidence="7 15" id="KW-0786">Thiamine pyrophosphate</keyword>
<evidence type="ECO:0000256" key="13">
    <source>
        <dbReference type="ARBA" id="ARBA00059692"/>
    </source>
</evidence>
<protein>
    <recommendedName>
        <fullName evidence="14">2-hydroxyacyl-CoA lyase</fullName>
        <ecNumber evidence="12">4.1.2.63</ecNumber>
    </recommendedName>
</protein>
<name>U4L4N0_PYROM</name>
<keyword evidence="6" id="KW-0460">Magnesium</keyword>
<dbReference type="GO" id="GO:0030976">
    <property type="term" value="F:thiamine pyrophosphate binding"/>
    <property type="evidence" value="ECO:0007669"/>
    <property type="project" value="InterPro"/>
</dbReference>
<dbReference type="InterPro" id="IPR029035">
    <property type="entry name" value="DHS-like_NAD/FAD-binding_dom"/>
</dbReference>
<keyword evidence="8" id="KW-0576">Peroxisome</keyword>
<dbReference type="InterPro" id="IPR045025">
    <property type="entry name" value="HACL1-like"/>
</dbReference>
<dbReference type="Pfam" id="PF00205">
    <property type="entry name" value="TPP_enzyme_M"/>
    <property type="match status" value="1"/>
</dbReference>
<dbReference type="InterPro" id="IPR012000">
    <property type="entry name" value="Thiamin_PyroP_enz_cen_dom"/>
</dbReference>
<evidence type="ECO:0000256" key="12">
    <source>
        <dbReference type="ARBA" id="ARBA00044518"/>
    </source>
</evidence>
<comment type="similarity">
    <text evidence="4 15">Belongs to the TPP enzyme family.</text>
</comment>
<feature type="domain" description="Thiamine pyrophosphate enzyme TPP-binding" evidence="17">
    <location>
        <begin position="402"/>
        <end position="561"/>
    </location>
</feature>
<evidence type="ECO:0000256" key="1">
    <source>
        <dbReference type="ARBA" id="ARBA00001946"/>
    </source>
</evidence>
<evidence type="ECO:0000256" key="9">
    <source>
        <dbReference type="ARBA" id="ARBA00023239"/>
    </source>
</evidence>
<dbReference type="InterPro" id="IPR029061">
    <property type="entry name" value="THDP-binding"/>
</dbReference>
<proteinExistence type="inferred from homology"/>
<dbReference type="PROSITE" id="PS00187">
    <property type="entry name" value="TPP_ENZYMES"/>
    <property type="match status" value="1"/>
</dbReference>
<dbReference type="GO" id="GO:0000287">
    <property type="term" value="F:magnesium ion binding"/>
    <property type="evidence" value="ECO:0007669"/>
    <property type="project" value="InterPro"/>
</dbReference>
<evidence type="ECO:0000256" key="11">
    <source>
        <dbReference type="ARBA" id="ARBA00044454"/>
    </source>
</evidence>
<dbReference type="SUPFAM" id="SSF52518">
    <property type="entry name" value="Thiamin diphosphate-binding fold (THDP-binding)"/>
    <property type="match status" value="2"/>
</dbReference>
<comment type="function">
    <text evidence="13">Catalyzes a carbon-carbon cleavage reaction; cleaves a 2-hydroxy-3-methylacyl-CoA into formyl-CoA and a 2-methyl-branched fatty aldehyde.</text>
</comment>
<dbReference type="FunFam" id="3.40.50.970:FF:000054">
    <property type="entry name" value="Putative 2-hydroxyphytanoyl-CoA lyase"/>
    <property type="match status" value="1"/>
</dbReference>
<evidence type="ECO:0000256" key="4">
    <source>
        <dbReference type="ARBA" id="ARBA00007812"/>
    </source>
</evidence>
<comment type="catalytic activity">
    <reaction evidence="10">
        <text>a 2-hydroxy-3-methyl fatty acyl-CoA = a 2-methyl-branched fatty aldehyde + formyl-CoA</text>
        <dbReference type="Rhea" id="RHEA:25375"/>
        <dbReference type="ChEBI" id="CHEBI:49188"/>
        <dbReference type="ChEBI" id="CHEBI:57376"/>
        <dbReference type="ChEBI" id="CHEBI:58783"/>
        <dbReference type="EC" id="4.1.2.63"/>
    </reaction>
    <physiologicalReaction direction="left-to-right" evidence="10">
        <dbReference type="Rhea" id="RHEA:25376"/>
    </physiologicalReaction>
</comment>
<evidence type="ECO:0000256" key="10">
    <source>
        <dbReference type="ARBA" id="ARBA00044451"/>
    </source>
</evidence>
<dbReference type="GO" id="GO:0001561">
    <property type="term" value="P:fatty acid alpha-oxidation"/>
    <property type="evidence" value="ECO:0007669"/>
    <property type="project" value="TreeGrafter"/>
</dbReference>
<evidence type="ECO:0000259" key="17">
    <source>
        <dbReference type="Pfam" id="PF02775"/>
    </source>
</evidence>
<dbReference type="Gene3D" id="3.40.50.1220">
    <property type="entry name" value="TPP-binding domain"/>
    <property type="match status" value="1"/>
</dbReference>
<evidence type="ECO:0000313" key="19">
    <source>
        <dbReference type="EMBL" id="CCX10700.1"/>
    </source>
</evidence>
<evidence type="ECO:0000259" key="16">
    <source>
        <dbReference type="Pfam" id="PF00205"/>
    </source>
</evidence>
<dbReference type="GO" id="GO:0106359">
    <property type="term" value="F:2-hydroxyacyl-CoA lyase activity"/>
    <property type="evidence" value="ECO:0007669"/>
    <property type="project" value="UniProtKB-EC"/>
</dbReference>
<dbReference type="AlphaFoldDB" id="U4L4N0"/>
<organism evidence="19 20">
    <name type="scientific">Pyronema omphalodes (strain CBS 100304)</name>
    <name type="common">Pyronema confluens</name>
    <dbReference type="NCBI Taxonomy" id="1076935"/>
    <lineage>
        <taxon>Eukaryota</taxon>
        <taxon>Fungi</taxon>
        <taxon>Dikarya</taxon>
        <taxon>Ascomycota</taxon>
        <taxon>Pezizomycotina</taxon>
        <taxon>Pezizomycetes</taxon>
        <taxon>Pezizales</taxon>
        <taxon>Pyronemataceae</taxon>
        <taxon>Pyronema</taxon>
    </lineage>
</organism>
<dbReference type="Proteomes" id="UP000018144">
    <property type="component" value="Unassembled WGS sequence"/>
</dbReference>